<dbReference type="RefSeq" id="WP_188766969.1">
    <property type="nucleotide sequence ID" value="NZ_BMKK01000006.1"/>
</dbReference>
<proteinExistence type="predicted"/>
<feature type="domain" description="YhcG N-terminal" evidence="2">
    <location>
        <begin position="12"/>
        <end position="148"/>
    </location>
</feature>
<dbReference type="PANTHER" id="PTHR30547">
    <property type="entry name" value="UNCHARACTERIZED PROTEIN YHCG-RELATED"/>
    <property type="match status" value="1"/>
</dbReference>
<comment type="caution">
    <text evidence="3">The sequence shown here is derived from an EMBL/GenBank/DDBJ whole genome shotgun (WGS) entry which is preliminary data.</text>
</comment>
<dbReference type="InterPro" id="IPR011856">
    <property type="entry name" value="tRNA_endonuc-like_dom_sf"/>
</dbReference>
<evidence type="ECO:0000313" key="3">
    <source>
        <dbReference type="EMBL" id="GGD64320.1"/>
    </source>
</evidence>
<dbReference type="GO" id="GO:0003676">
    <property type="term" value="F:nucleic acid binding"/>
    <property type="evidence" value="ECO:0007669"/>
    <property type="project" value="InterPro"/>
</dbReference>
<evidence type="ECO:0000259" key="2">
    <source>
        <dbReference type="Pfam" id="PF17761"/>
    </source>
</evidence>
<dbReference type="PANTHER" id="PTHR30547:SF5">
    <property type="entry name" value="NUCLEASE YHCG-RELATED"/>
    <property type="match status" value="1"/>
</dbReference>
<dbReference type="AlphaFoldDB" id="A0A916YWH4"/>
<protein>
    <submittedName>
        <fullName evidence="3">DUF1016 domain-containing protein</fullName>
    </submittedName>
</protein>
<keyword evidence="4" id="KW-1185">Reference proteome</keyword>
<dbReference type="Pfam" id="PF06250">
    <property type="entry name" value="YhcG_C"/>
    <property type="match status" value="1"/>
</dbReference>
<accession>A0A916YWH4</accession>
<dbReference type="InterPro" id="IPR041527">
    <property type="entry name" value="YhcG_N"/>
</dbReference>
<reference evidence="3" key="1">
    <citation type="journal article" date="2014" name="Int. J. Syst. Evol. Microbiol.">
        <title>Complete genome sequence of Corynebacterium casei LMG S-19264T (=DSM 44701T), isolated from a smear-ripened cheese.</title>
        <authorList>
            <consortium name="US DOE Joint Genome Institute (JGI-PGF)"/>
            <person name="Walter F."/>
            <person name="Albersmeier A."/>
            <person name="Kalinowski J."/>
            <person name="Ruckert C."/>
        </authorList>
    </citation>
    <scope>NUCLEOTIDE SEQUENCE</scope>
    <source>
        <strain evidence="3">CGMCC 1.15958</strain>
    </source>
</reference>
<evidence type="ECO:0000259" key="1">
    <source>
        <dbReference type="Pfam" id="PF06250"/>
    </source>
</evidence>
<sequence length="345" mass="40520">MTQLSKNTLLIDIKSLIEQAKQRVAVSINSEMTLLFWHIGKRINQSILQDQRAEYGKQVIKSLSDELTLAYGKGFNRTNLLNFIKFAEIFEDIQIVHAVSGQFTWTHLRILIYLKDDLQRQFYMEMCRLERWSVRTLQDKVNSMLFERTAISRKPEETIKQELIQLSKGESPSPDLVFRDPIFLDFLNLKDTYSEKDLEASILAELQSFIIEIGSDFAFLARQKRITIDHTDYYIDLLFYHRRLRRLVAIDLKLGAFKAAYKGQMEVYLKWLKKYELMEGENPPIGLILCAEKNQEHLELLEIEQSDIRVAEYITKQIPKDILHQKLQNAIEIARNQIATKEKDK</sequence>
<reference evidence="3" key="2">
    <citation type="submission" date="2020-09" db="EMBL/GenBank/DDBJ databases">
        <authorList>
            <person name="Sun Q."/>
            <person name="Zhou Y."/>
        </authorList>
    </citation>
    <scope>NUCLEOTIDE SEQUENCE</scope>
    <source>
        <strain evidence="3">CGMCC 1.15958</strain>
    </source>
</reference>
<dbReference type="Gene3D" id="3.40.1350.10">
    <property type="match status" value="1"/>
</dbReference>
<feature type="domain" description="YhcG PDDEXK nuclease" evidence="1">
    <location>
        <begin position="177"/>
        <end position="322"/>
    </location>
</feature>
<dbReference type="InterPro" id="IPR053148">
    <property type="entry name" value="PD-DEXK-like_domain"/>
</dbReference>
<dbReference type="InterPro" id="IPR009362">
    <property type="entry name" value="YhcG_C"/>
</dbReference>
<gene>
    <name evidence="3" type="ORF">GCM10011514_30350</name>
</gene>
<dbReference type="Pfam" id="PF17761">
    <property type="entry name" value="DUF1016_N"/>
    <property type="match status" value="1"/>
</dbReference>
<organism evidence="3 4">
    <name type="scientific">Emticicia aquatilis</name>
    <dbReference type="NCBI Taxonomy" id="1537369"/>
    <lineage>
        <taxon>Bacteria</taxon>
        <taxon>Pseudomonadati</taxon>
        <taxon>Bacteroidota</taxon>
        <taxon>Cytophagia</taxon>
        <taxon>Cytophagales</taxon>
        <taxon>Leadbetterellaceae</taxon>
        <taxon>Emticicia</taxon>
    </lineage>
</organism>
<dbReference type="EMBL" id="BMKK01000006">
    <property type="protein sequence ID" value="GGD64320.1"/>
    <property type="molecule type" value="Genomic_DNA"/>
</dbReference>
<dbReference type="Proteomes" id="UP000609064">
    <property type="component" value="Unassembled WGS sequence"/>
</dbReference>
<evidence type="ECO:0000313" key="4">
    <source>
        <dbReference type="Proteomes" id="UP000609064"/>
    </source>
</evidence>
<name>A0A916YWH4_9BACT</name>